<dbReference type="EMBL" id="JANJQO010002794">
    <property type="protein sequence ID" value="KAJ2965951.1"/>
    <property type="molecule type" value="Genomic_DNA"/>
</dbReference>
<evidence type="ECO:0000313" key="1">
    <source>
        <dbReference type="EMBL" id="KAJ2965951.1"/>
    </source>
</evidence>
<name>A0ACC1MI57_9HYPO</name>
<evidence type="ECO:0000313" key="2">
    <source>
        <dbReference type="Proteomes" id="UP001143910"/>
    </source>
</evidence>
<organism evidence="1 2">
    <name type="scientific">Zarea fungicola</name>
    <dbReference type="NCBI Taxonomy" id="93591"/>
    <lineage>
        <taxon>Eukaryota</taxon>
        <taxon>Fungi</taxon>
        <taxon>Dikarya</taxon>
        <taxon>Ascomycota</taxon>
        <taxon>Pezizomycotina</taxon>
        <taxon>Sordariomycetes</taxon>
        <taxon>Hypocreomycetidae</taxon>
        <taxon>Hypocreales</taxon>
        <taxon>Cordycipitaceae</taxon>
        <taxon>Zarea</taxon>
    </lineage>
</organism>
<gene>
    <name evidence="1" type="ORF">NQ176_g10371</name>
</gene>
<sequence length="153" mass="16545">MQAVNGPRFSGTPSAADLWYQAMAGQGSAVDNGDASDSAPTFGSIVGVESPYGGDYNTEDETSEALEEEYEESEDDDSDNESSEEESEDEAEVGNDEGGPATEAQSDEDEEFHDAVFYYFSGEVEGQEMQEAQNLQEIGGVDRDEDVFYDALL</sequence>
<reference evidence="1" key="1">
    <citation type="submission" date="2022-08" db="EMBL/GenBank/DDBJ databases">
        <title>Genome Sequence of Lecanicillium fungicola.</title>
        <authorList>
            <person name="Buettner E."/>
        </authorList>
    </citation>
    <scope>NUCLEOTIDE SEQUENCE</scope>
    <source>
        <strain evidence="1">Babe33</strain>
    </source>
</reference>
<dbReference type="Proteomes" id="UP001143910">
    <property type="component" value="Unassembled WGS sequence"/>
</dbReference>
<protein>
    <submittedName>
        <fullName evidence="1">Uncharacterized protein</fullName>
    </submittedName>
</protein>
<keyword evidence="2" id="KW-1185">Reference proteome</keyword>
<comment type="caution">
    <text evidence="1">The sequence shown here is derived from an EMBL/GenBank/DDBJ whole genome shotgun (WGS) entry which is preliminary data.</text>
</comment>
<proteinExistence type="predicted"/>
<accession>A0ACC1MI57</accession>